<reference evidence="2 3" key="1">
    <citation type="submission" date="2016-10" db="EMBL/GenBank/DDBJ databases">
        <authorList>
            <person name="de Groot N.N."/>
        </authorList>
    </citation>
    <scope>NUCLEOTIDE SEQUENCE [LARGE SCALE GENOMIC DNA]</scope>
    <source>
        <strain evidence="2 3">DSM 23553</strain>
    </source>
</reference>
<organism evidence="2 3">
    <name type="scientific">Salinimicrobium catena</name>
    <dbReference type="NCBI Taxonomy" id="390640"/>
    <lineage>
        <taxon>Bacteria</taxon>
        <taxon>Pseudomonadati</taxon>
        <taxon>Bacteroidota</taxon>
        <taxon>Flavobacteriia</taxon>
        <taxon>Flavobacteriales</taxon>
        <taxon>Flavobacteriaceae</taxon>
        <taxon>Salinimicrobium</taxon>
    </lineage>
</organism>
<proteinExistence type="predicted"/>
<dbReference type="InterPro" id="IPR026634">
    <property type="entry name" value="TPST-like"/>
</dbReference>
<accession>A0A1H5LLS6</accession>
<evidence type="ECO:0000256" key="1">
    <source>
        <dbReference type="ARBA" id="ARBA00022679"/>
    </source>
</evidence>
<keyword evidence="1 2" id="KW-0808">Transferase</keyword>
<name>A0A1H5LLS6_9FLAO</name>
<dbReference type="SUPFAM" id="SSF52540">
    <property type="entry name" value="P-loop containing nucleoside triphosphate hydrolases"/>
    <property type="match status" value="1"/>
</dbReference>
<dbReference type="STRING" id="390640.SAMN04488034_102321"/>
<sequence>MTKKDFLHKVTARYKYNPVWAGILNLSGTGLANKNWIFITGCYNSGTTLLDQILATHPQISGLPDEGVMLTNQLVRPEDFGWRRMWAQCEKEMEGAPRNRHKDPKLIKRHWSHFYDCKKPFLLEKSISNMTRLKFFQENFKPAWFIHIVRNGYAVAEGIYRKARIMKGNPYFGSRERYPIQDCAGQWVRSLEVFNDVKNDLPNVIEIKYEDLTSNPNQVINEVLGILRLDGFSADYFQKSFSIHEKESTITNMNQSSFDRLTRSQIKMINEVAGAYLKEYDYKIFN</sequence>
<dbReference type="AlphaFoldDB" id="A0A1H5LLS6"/>
<dbReference type="Proteomes" id="UP000199448">
    <property type="component" value="Unassembled WGS sequence"/>
</dbReference>
<evidence type="ECO:0000313" key="2">
    <source>
        <dbReference type="EMBL" id="SEE77477.1"/>
    </source>
</evidence>
<dbReference type="Pfam" id="PF13469">
    <property type="entry name" value="Sulfotransfer_3"/>
    <property type="match status" value="1"/>
</dbReference>
<dbReference type="EMBL" id="FNUG01000002">
    <property type="protein sequence ID" value="SEE77477.1"/>
    <property type="molecule type" value="Genomic_DNA"/>
</dbReference>
<dbReference type="Gene3D" id="3.40.50.300">
    <property type="entry name" value="P-loop containing nucleotide triphosphate hydrolases"/>
    <property type="match status" value="1"/>
</dbReference>
<keyword evidence="3" id="KW-1185">Reference proteome</keyword>
<dbReference type="InterPro" id="IPR027417">
    <property type="entry name" value="P-loop_NTPase"/>
</dbReference>
<dbReference type="OrthoDB" id="9815894at2"/>
<dbReference type="GO" id="GO:0008476">
    <property type="term" value="F:protein-tyrosine sulfotransferase activity"/>
    <property type="evidence" value="ECO:0007669"/>
    <property type="project" value="InterPro"/>
</dbReference>
<gene>
    <name evidence="2" type="ORF">SAMN04488034_102321</name>
</gene>
<protein>
    <submittedName>
        <fullName evidence="2">Sulfotransferase family protein</fullName>
    </submittedName>
</protein>
<dbReference type="PANTHER" id="PTHR12788:SF10">
    <property type="entry name" value="PROTEIN-TYROSINE SULFOTRANSFERASE"/>
    <property type="match status" value="1"/>
</dbReference>
<evidence type="ECO:0000313" key="3">
    <source>
        <dbReference type="Proteomes" id="UP000199448"/>
    </source>
</evidence>
<dbReference type="PANTHER" id="PTHR12788">
    <property type="entry name" value="PROTEIN-TYROSINE SULFOTRANSFERASE 2"/>
    <property type="match status" value="1"/>
</dbReference>
<dbReference type="RefSeq" id="WP_093112648.1">
    <property type="nucleotide sequence ID" value="NZ_FNGG01000002.1"/>
</dbReference>